<dbReference type="KEGG" id="caz:CARG_08830"/>
<dbReference type="OrthoDB" id="9804313at2"/>
<evidence type="ECO:0000256" key="2">
    <source>
        <dbReference type="ARBA" id="ARBA00022723"/>
    </source>
</evidence>
<dbReference type="HOGENOM" id="CLU_061901_1_2_11"/>
<proteinExistence type="inferred from homology"/>
<dbReference type="AlphaFoldDB" id="U3GX13"/>
<dbReference type="NCBIfam" id="TIGR00079">
    <property type="entry name" value="pept_deformyl"/>
    <property type="match status" value="1"/>
</dbReference>
<comment type="function">
    <text evidence="6">Removes the formyl group from the N-terminal Met of newly synthesized proteins. Requires at least a dipeptide for an efficient rate of reaction. N-terminal L-methionine is a prerequisite for activity but the enzyme has broad specificity at other positions.</text>
</comment>
<comment type="similarity">
    <text evidence="1 6">Belongs to the polypeptide deformylase family.</text>
</comment>
<comment type="catalytic activity">
    <reaction evidence="6">
        <text>N-terminal N-formyl-L-methionyl-[peptide] + H2O = N-terminal L-methionyl-[peptide] + formate</text>
        <dbReference type="Rhea" id="RHEA:24420"/>
        <dbReference type="Rhea" id="RHEA-COMP:10639"/>
        <dbReference type="Rhea" id="RHEA-COMP:10640"/>
        <dbReference type="ChEBI" id="CHEBI:15377"/>
        <dbReference type="ChEBI" id="CHEBI:15740"/>
        <dbReference type="ChEBI" id="CHEBI:49298"/>
        <dbReference type="ChEBI" id="CHEBI:64731"/>
        <dbReference type="EC" id="3.5.1.88"/>
    </reaction>
</comment>
<sequence>MTIRAIVINGDPVLHTPTAPVERFDDELRQLVDDMFDTMDRAHGVGLAANQIGVGLRVFVFDCPTDLDDPSAPNLRGVVINPKLEVNGEPEKDEEGCLSLPGASFPTERMSWARVTGVDVAGEPVAYEGSGFFARCLQHECGHLDGFVYTDVLKGRWKKAAAKAIRREGWTDAGLTWMPGVDPDPFGHED</sequence>
<dbReference type="Gene3D" id="3.90.45.10">
    <property type="entry name" value="Peptide deformylase"/>
    <property type="match status" value="1"/>
</dbReference>
<organism evidence="7 8">
    <name type="scientific">Corynebacterium argentoratense DSM 44202</name>
    <dbReference type="NCBI Taxonomy" id="1348662"/>
    <lineage>
        <taxon>Bacteria</taxon>
        <taxon>Bacillati</taxon>
        <taxon>Actinomycetota</taxon>
        <taxon>Actinomycetes</taxon>
        <taxon>Mycobacteriales</taxon>
        <taxon>Corynebacteriaceae</taxon>
        <taxon>Corynebacterium</taxon>
    </lineage>
</organism>
<gene>
    <name evidence="6" type="primary">def</name>
    <name evidence="7" type="ORF">CARG_08830</name>
</gene>
<evidence type="ECO:0000256" key="3">
    <source>
        <dbReference type="ARBA" id="ARBA00022801"/>
    </source>
</evidence>
<keyword evidence="2 6" id="KW-0479">Metal-binding</keyword>
<feature type="binding site" evidence="6">
    <location>
        <position position="143"/>
    </location>
    <ligand>
        <name>Fe cation</name>
        <dbReference type="ChEBI" id="CHEBI:24875"/>
    </ligand>
</feature>
<dbReference type="PATRIC" id="fig|1348662.3.peg.1743"/>
<name>U3GX13_9CORY</name>
<evidence type="ECO:0000313" key="8">
    <source>
        <dbReference type="Proteomes" id="UP000016943"/>
    </source>
</evidence>
<dbReference type="NCBIfam" id="NF001159">
    <property type="entry name" value="PRK00150.1-3"/>
    <property type="match status" value="1"/>
</dbReference>
<dbReference type="CDD" id="cd00487">
    <property type="entry name" value="Pep_deformylase"/>
    <property type="match status" value="1"/>
</dbReference>
<evidence type="ECO:0000256" key="1">
    <source>
        <dbReference type="ARBA" id="ARBA00010759"/>
    </source>
</evidence>
<dbReference type="RefSeq" id="WP_021012259.1">
    <property type="nucleotide sequence ID" value="NC_022198.1"/>
</dbReference>
<dbReference type="PANTHER" id="PTHR10458:SF2">
    <property type="entry name" value="PEPTIDE DEFORMYLASE, MITOCHONDRIAL"/>
    <property type="match status" value="1"/>
</dbReference>
<evidence type="ECO:0000313" key="7">
    <source>
        <dbReference type="EMBL" id="AGU15864.1"/>
    </source>
</evidence>
<reference evidence="7 8" key="1">
    <citation type="journal article" date="2013" name="Genome Announc.">
        <title>Whole-Genome Sequence of the Clinical Strain Corynebacterium argentoratense DSM 44202, Isolated from a Human Throat Specimen.</title>
        <authorList>
            <person name="Bomholt C."/>
            <person name="Glaub A."/>
            <person name="Gravermann K."/>
            <person name="Albersmeier A."/>
            <person name="Brinkrolf K."/>
            <person name="Ruckert C."/>
            <person name="Tauch A."/>
        </authorList>
    </citation>
    <scope>NUCLEOTIDE SEQUENCE [LARGE SCALE GENOMIC DNA]</scope>
    <source>
        <strain evidence="7">DSM 44202</strain>
    </source>
</reference>
<accession>U3GX13</accession>
<dbReference type="GO" id="GO:0042586">
    <property type="term" value="F:peptide deformylase activity"/>
    <property type="evidence" value="ECO:0007669"/>
    <property type="project" value="UniProtKB-UniRule"/>
</dbReference>
<evidence type="ECO:0000256" key="6">
    <source>
        <dbReference type="HAMAP-Rule" id="MF_00163"/>
    </source>
</evidence>
<feature type="binding site" evidence="6">
    <location>
        <position position="139"/>
    </location>
    <ligand>
        <name>Fe cation</name>
        <dbReference type="ChEBI" id="CHEBI:24875"/>
    </ligand>
</feature>
<dbReference type="STRING" id="1348662.CARG_08830"/>
<evidence type="ECO:0000256" key="4">
    <source>
        <dbReference type="ARBA" id="ARBA00022917"/>
    </source>
</evidence>
<dbReference type="GO" id="GO:0046872">
    <property type="term" value="F:metal ion binding"/>
    <property type="evidence" value="ECO:0007669"/>
    <property type="project" value="UniProtKB-KW"/>
</dbReference>
<keyword evidence="8" id="KW-1185">Reference proteome</keyword>
<dbReference type="InterPro" id="IPR036821">
    <property type="entry name" value="Peptide_deformylase_sf"/>
</dbReference>
<keyword evidence="4 6" id="KW-0648">Protein biosynthesis</keyword>
<keyword evidence="3 6" id="KW-0378">Hydrolase</keyword>
<dbReference type="GeneID" id="78250497"/>
<comment type="cofactor">
    <cofactor evidence="6">
        <name>Fe(2+)</name>
        <dbReference type="ChEBI" id="CHEBI:29033"/>
    </cofactor>
    <text evidence="6">Binds 1 Fe(2+) ion.</text>
</comment>
<dbReference type="PANTHER" id="PTHR10458">
    <property type="entry name" value="PEPTIDE DEFORMYLASE"/>
    <property type="match status" value="1"/>
</dbReference>
<dbReference type="InterPro" id="IPR023635">
    <property type="entry name" value="Peptide_deformylase"/>
</dbReference>
<dbReference type="EC" id="3.5.1.88" evidence="6"/>
<dbReference type="Proteomes" id="UP000016943">
    <property type="component" value="Chromosome"/>
</dbReference>
<dbReference type="eggNOG" id="COG0242">
    <property type="taxonomic scope" value="Bacteria"/>
</dbReference>
<dbReference type="EMBL" id="CP006365">
    <property type="protein sequence ID" value="AGU15864.1"/>
    <property type="molecule type" value="Genomic_DNA"/>
</dbReference>
<feature type="active site" evidence="6">
    <location>
        <position position="140"/>
    </location>
</feature>
<dbReference type="PIRSF" id="PIRSF004749">
    <property type="entry name" value="Pep_def"/>
    <property type="match status" value="1"/>
</dbReference>
<dbReference type="SUPFAM" id="SSF56420">
    <property type="entry name" value="Peptide deformylase"/>
    <property type="match status" value="1"/>
</dbReference>
<keyword evidence="5 6" id="KW-0408">Iron</keyword>
<dbReference type="Pfam" id="PF01327">
    <property type="entry name" value="Pep_deformylase"/>
    <property type="match status" value="1"/>
</dbReference>
<feature type="binding site" evidence="6">
    <location>
        <position position="97"/>
    </location>
    <ligand>
        <name>Fe cation</name>
        <dbReference type="ChEBI" id="CHEBI:24875"/>
    </ligand>
</feature>
<dbReference type="GO" id="GO:0006412">
    <property type="term" value="P:translation"/>
    <property type="evidence" value="ECO:0007669"/>
    <property type="project" value="UniProtKB-UniRule"/>
</dbReference>
<protein>
    <recommendedName>
        <fullName evidence="6">Peptide deformylase</fullName>
        <shortName evidence="6">PDF</shortName>
        <ecNumber evidence="6">3.5.1.88</ecNumber>
    </recommendedName>
    <alternativeName>
        <fullName evidence="6">Polypeptide deformylase</fullName>
    </alternativeName>
</protein>
<dbReference type="NCBIfam" id="NF009483">
    <property type="entry name" value="PRK12846.1-4"/>
    <property type="match status" value="1"/>
</dbReference>
<dbReference type="HAMAP" id="MF_00163">
    <property type="entry name" value="Pep_deformylase"/>
    <property type="match status" value="1"/>
</dbReference>
<dbReference type="PRINTS" id="PR01576">
    <property type="entry name" value="PDEFORMYLASE"/>
</dbReference>
<evidence type="ECO:0000256" key="5">
    <source>
        <dbReference type="ARBA" id="ARBA00023004"/>
    </source>
</evidence>